<dbReference type="AlphaFoldDB" id="A0A427YSQ9"/>
<name>A0A427YSQ9_9TREE</name>
<proteinExistence type="predicted"/>
<dbReference type="CDD" id="cd22927">
    <property type="entry name" value="HFD_SPT7"/>
    <property type="match status" value="1"/>
</dbReference>
<gene>
    <name evidence="5" type="primary">SPT7</name>
    <name evidence="5" type="ORF">EHS25_006720</name>
</gene>
<dbReference type="InterPro" id="IPR001487">
    <property type="entry name" value="Bromodomain"/>
</dbReference>
<feature type="compositionally biased region" description="Low complexity" evidence="3">
    <location>
        <begin position="401"/>
        <end position="424"/>
    </location>
</feature>
<protein>
    <submittedName>
        <fullName evidence="5">Transcriptional activator spt7</fullName>
    </submittedName>
</protein>
<keyword evidence="6" id="KW-1185">Reference proteome</keyword>
<feature type="region of interest" description="Disordered" evidence="3">
    <location>
        <begin position="174"/>
        <end position="292"/>
    </location>
</feature>
<sequence>MKYLLNYLESIPDAPSLSDPDFQKLLTDVQQSKSKSNDAFYEAMEKIVAELKSAVSTISSLTYGRIWRRRLTPSPLLQPESVAFQKPVSKRDAPDYYDIIKHPMDLASVLKNVKSHRYRSKADFVRDLDLIWDNCVRYNFEGHPLRAAARVMKQKADHHLNFLVDKADRDKDSISALLPTPSGASPAPSQLLRASASGVHTPSHPSSLRAVSNAPGDDEDAAGESDDGYGLGDESFQSDGQSFLRAPDDGAGAKFGRSKSRDRRGTSVVSGAGDGRAGSSRAGSTFRTTQSFRPKLETSLDVAPALLRTPHTMTQYLPISLNLPGPSFSDKGKAKEVLYTTPPPAWFPTVADNEDNRLEGSWWTVLGKDDAYVGGLPSAPGMVQATPPKCKRIPSRRRRTSIPNGSGPARPAGQAGQAGSAGSPTGDSSTVPDLVPPRPKSLGNVIQRSVDKLSEARKMINQTQEFQRIEAEGGVLPPIDFGEADREREREEAKERKRKNQVERGEISKRRKLGGEVGEKEAAITMKRATASMLAHSGFEGGSTFETHRSADAPQLPFTDHGLGANEAALDMFTRVAIDHVRNMGRTLRLLVDGFSQKMTSEEIVLHALHENGQMQPQDLETHIKDEIEREGVKIAELSRKVRQAYKETTTAPVIEDDMMFAEDGEMLMDGNFADELGEDFLGLRDLGVAQEHGMSSLTVPSSLFYGRKKRAVDAAHLGGKANQPDFPPPPPFIPLNQNTLHTHLPALLHSFFTQRLESGLGLADDPVFDAAHTQIGSLGQIVSKTGPSVAKKKKEVEEKKVVVKEKKPAKKGPSTGVGKGNWIRPSKEERAKKAAEKAARANGGDGLAAGSPPASDDAMGEEEDAEGEEE</sequence>
<feature type="compositionally biased region" description="Low complexity" evidence="3">
    <location>
        <begin position="267"/>
        <end position="284"/>
    </location>
</feature>
<feature type="compositionally biased region" description="Basic and acidic residues" evidence="3">
    <location>
        <begin position="826"/>
        <end position="840"/>
    </location>
</feature>
<evidence type="ECO:0000313" key="6">
    <source>
        <dbReference type="Proteomes" id="UP000279259"/>
    </source>
</evidence>
<feature type="compositionally biased region" description="Basic residues" evidence="3">
    <location>
        <begin position="389"/>
        <end position="400"/>
    </location>
</feature>
<dbReference type="EMBL" id="RSCD01000003">
    <property type="protein sequence ID" value="RSH94066.1"/>
    <property type="molecule type" value="Genomic_DNA"/>
</dbReference>
<organism evidence="5 6">
    <name type="scientific">Saitozyma podzolica</name>
    <dbReference type="NCBI Taxonomy" id="1890683"/>
    <lineage>
        <taxon>Eukaryota</taxon>
        <taxon>Fungi</taxon>
        <taxon>Dikarya</taxon>
        <taxon>Basidiomycota</taxon>
        <taxon>Agaricomycotina</taxon>
        <taxon>Tremellomycetes</taxon>
        <taxon>Tremellales</taxon>
        <taxon>Trimorphomycetaceae</taxon>
        <taxon>Saitozyma</taxon>
    </lineage>
</organism>
<dbReference type="InterPro" id="IPR037782">
    <property type="entry name" value="Spt7"/>
</dbReference>
<dbReference type="SUPFAM" id="SSF47370">
    <property type="entry name" value="Bromodomain"/>
    <property type="match status" value="1"/>
</dbReference>
<dbReference type="GO" id="GO:0006325">
    <property type="term" value="P:chromatin organization"/>
    <property type="evidence" value="ECO:0007669"/>
    <property type="project" value="UniProtKB-ARBA"/>
</dbReference>
<dbReference type="OrthoDB" id="21449at2759"/>
<comment type="caution">
    <text evidence="5">The sequence shown here is derived from an EMBL/GenBank/DDBJ whole genome shotgun (WGS) entry which is preliminary data.</text>
</comment>
<dbReference type="PROSITE" id="PS50014">
    <property type="entry name" value="BROMODOMAIN_2"/>
    <property type="match status" value="1"/>
</dbReference>
<feature type="domain" description="Bromo" evidence="4">
    <location>
        <begin position="76"/>
        <end position="146"/>
    </location>
</feature>
<keyword evidence="1 2" id="KW-0103">Bromodomain</keyword>
<dbReference type="PANTHER" id="PTHR47343">
    <property type="entry name" value="TRANSCRIPTIONAL ACTIVATOR SPT7"/>
    <property type="match status" value="1"/>
</dbReference>
<feature type="compositionally biased region" description="Acidic residues" evidence="3">
    <location>
        <begin position="859"/>
        <end position="871"/>
    </location>
</feature>
<dbReference type="Pfam" id="PF00439">
    <property type="entry name" value="Bromodomain"/>
    <property type="match status" value="1"/>
</dbReference>
<dbReference type="GO" id="GO:0006357">
    <property type="term" value="P:regulation of transcription by RNA polymerase II"/>
    <property type="evidence" value="ECO:0007669"/>
    <property type="project" value="TreeGrafter"/>
</dbReference>
<dbReference type="GO" id="GO:0000124">
    <property type="term" value="C:SAGA complex"/>
    <property type="evidence" value="ECO:0007669"/>
    <property type="project" value="InterPro"/>
</dbReference>
<feature type="compositionally biased region" description="Acidic residues" evidence="3">
    <location>
        <begin position="216"/>
        <end position="227"/>
    </location>
</feature>
<dbReference type="InterPro" id="IPR036427">
    <property type="entry name" value="Bromodomain-like_sf"/>
</dbReference>
<dbReference type="Gene3D" id="1.20.920.10">
    <property type="entry name" value="Bromodomain-like"/>
    <property type="match status" value="1"/>
</dbReference>
<feature type="region of interest" description="Disordered" evidence="3">
    <location>
        <begin position="377"/>
        <end position="445"/>
    </location>
</feature>
<feature type="compositionally biased region" description="Basic and acidic residues" evidence="3">
    <location>
        <begin position="483"/>
        <end position="517"/>
    </location>
</feature>
<dbReference type="Proteomes" id="UP000279259">
    <property type="component" value="Unassembled WGS sequence"/>
</dbReference>
<dbReference type="GO" id="GO:0005198">
    <property type="term" value="F:structural molecule activity"/>
    <property type="evidence" value="ECO:0007669"/>
    <property type="project" value="TreeGrafter"/>
</dbReference>
<evidence type="ECO:0000313" key="5">
    <source>
        <dbReference type="EMBL" id="RSH94066.1"/>
    </source>
</evidence>
<accession>A0A427YSQ9</accession>
<dbReference type="SMART" id="SM00297">
    <property type="entry name" value="BROMO"/>
    <property type="match status" value="1"/>
</dbReference>
<evidence type="ECO:0000259" key="4">
    <source>
        <dbReference type="PROSITE" id="PS50014"/>
    </source>
</evidence>
<dbReference type="PRINTS" id="PR00503">
    <property type="entry name" value="BROMODOMAIN"/>
</dbReference>
<feature type="compositionally biased region" description="Polar residues" evidence="3">
    <location>
        <begin position="198"/>
        <end position="210"/>
    </location>
</feature>
<dbReference type="STRING" id="1890683.A0A427YSQ9"/>
<dbReference type="PROSITE" id="PS00633">
    <property type="entry name" value="BROMODOMAIN_1"/>
    <property type="match status" value="1"/>
</dbReference>
<evidence type="ECO:0000256" key="3">
    <source>
        <dbReference type="SAM" id="MobiDB-lite"/>
    </source>
</evidence>
<dbReference type="PANTHER" id="PTHR47343:SF1">
    <property type="entry name" value="TRANSCRIPTIONAL ACTIVATOR SPT7"/>
    <property type="match status" value="1"/>
</dbReference>
<dbReference type="InterPro" id="IPR018359">
    <property type="entry name" value="Bromodomain_CS"/>
</dbReference>
<evidence type="ECO:0000256" key="1">
    <source>
        <dbReference type="ARBA" id="ARBA00023117"/>
    </source>
</evidence>
<feature type="region of interest" description="Disordered" evidence="3">
    <location>
        <begin position="469"/>
        <end position="517"/>
    </location>
</feature>
<reference evidence="5 6" key="1">
    <citation type="submission" date="2018-11" db="EMBL/GenBank/DDBJ databases">
        <title>Genome sequence of Saitozyma podzolica DSM 27192.</title>
        <authorList>
            <person name="Aliyu H."/>
            <person name="Gorte O."/>
            <person name="Ochsenreither K."/>
        </authorList>
    </citation>
    <scope>NUCLEOTIDE SEQUENCE [LARGE SCALE GENOMIC DNA]</scope>
    <source>
        <strain evidence="5 6">DSM 27192</strain>
    </source>
</reference>
<dbReference type="GO" id="GO:0046695">
    <property type="term" value="C:SLIK (SAGA-like) complex"/>
    <property type="evidence" value="ECO:0007669"/>
    <property type="project" value="InterPro"/>
</dbReference>
<evidence type="ECO:0000256" key="2">
    <source>
        <dbReference type="PROSITE-ProRule" id="PRU00035"/>
    </source>
</evidence>
<feature type="region of interest" description="Disordered" evidence="3">
    <location>
        <begin position="802"/>
        <end position="871"/>
    </location>
</feature>